<dbReference type="EMBL" id="JAYJJQ010000018">
    <property type="protein sequence ID" value="MEB3070856.1"/>
    <property type="molecule type" value="Genomic_DNA"/>
</dbReference>
<gene>
    <name evidence="2" type="ORF">K5L39_16855</name>
</gene>
<evidence type="ECO:0008006" key="4">
    <source>
        <dbReference type="Google" id="ProtNLM"/>
    </source>
</evidence>
<feature type="region of interest" description="Disordered" evidence="1">
    <location>
        <begin position="175"/>
        <end position="236"/>
    </location>
</feature>
<keyword evidence="3" id="KW-1185">Reference proteome</keyword>
<dbReference type="RefSeq" id="WP_225396663.1">
    <property type="nucleotide sequence ID" value="NZ_JAYJJQ010000018.1"/>
</dbReference>
<evidence type="ECO:0000313" key="2">
    <source>
        <dbReference type="EMBL" id="MEB3070856.1"/>
    </source>
</evidence>
<evidence type="ECO:0000256" key="1">
    <source>
        <dbReference type="SAM" id="MobiDB-lite"/>
    </source>
</evidence>
<feature type="compositionally biased region" description="Pro residues" evidence="1">
    <location>
        <begin position="215"/>
        <end position="230"/>
    </location>
</feature>
<protein>
    <recommendedName>
        <fullName evidence="4">ESX-1 secretion-associated protein EspA/EspE-like domain-containing protein</fullName>
    </recommendedName>
</protein>
<reference evidence="2 3" key="1">
    <citation type="submission" date="2023-12" db="EMBL/GenBank/DDBJ databases">
        <title>Description of new species of Mycobacterium terrae complex isolated from sewage at the Sao Paulo Zoological Park Foundation in Brazil.</title>
        <authorList>
            <person name="Romagnoli C.L."/>
            <person name="Conceicao E.C."/>
            <person name="Machado E."/>
            <person name="Barreto L.B.P.F."/>
            <person name="Sharma A."/>
            <person name="Silva N.M."/>
            <person name="Marques L.E."/>
            <person name="Juliana M.A."/>
            <person name="Lourenco M.C.S."/>
            <person name="Digiampietri L.A."/>
            <person name="Suffys P.N."/>
            <person name="Viana-Niero C."/>
        </authorList>
    </citation>
    <scope>NUCLEOTIDE SEQUENCE [LARGE SCALE GENOMIC DNA]</scope>
    <source>
        <strain evidence="2 3">MYC017</strain>
    </source>
</reference>
<feature type="compositionally biased region" description="Basic and acidic residues" evidence="1">
    <location>
        <begin position="188"/>
        <end position="199"/>
    </location>
</feature>
<dbReference type="Proteomes" id="UP001299283">
    <property type="component" value="Unassembled WGS sequence"/>
</dbReference>
<comment type="caution">
    <text evidence="2">The sequence shown here is derived from an EMBL/GenBank/DDBJ whole genome shotgun (WGS) entry which is preliminary data.</text>
</comment>
<name>A0ABU5Z0C9_9MYCO</name>
<accession>A0ABU5Z0C9</accession>
<sequence>MPATPTLTLSQVESLDTAYLRDAADHWERTANHWEESFTAVHSRISTPGGTVWTGFGSQGALGRSYADMVKVREPADVLNQASRTARRGEEALQACKHGVLDAVREARDDEFYVGEDFSVIDRRQGGSEAYLAERQIAAQGHASFIRQRVGALHAKDHEIGTQLATVSAGVEGLTFQDEPAPTGSGDRVSDQPRSDTRRPAVQLAGWGHKGMPLAPSPAPGPTDPFPPGPEAFGGGAEPLPPTHGPLPQIGPIPVLPEVAAAVPKDAPPIPTYRPRVPAPPVEPKADFGQCVKEEFRENIGINMVKDGFKSAGTGALGGAATGAGLGAVVSPELGGAGAVPGGLAGGVLGFVGGFTKGLITAPAKTAAEAALDCAK</sequence>
<organism evidence="2 3">
    <name type="scientific">[Mycobacterium] vasticus</name>
    <dbReference type="NCBI Taxonomy" id="2875777"/>
    <lineage>
        <taxon>Bacteria</taxon>
        <taxon>Bacillati</taxon>
        <taxon>Actinomycetota</taxon>
        <taxon>Actinomycetes</taxon>
        <taxon>Mycobacteriales</taxon>
        <taxon>Mycobacteriaceae</taxon>
        <taxon>Mycolicibacter</taxon>
    </lineage>
</organism>
<proteinExistence type="predicted"/>
<evidence type="ECO:0000313" key="3">
    <source>
        <dbReference type="Proteomes" id="UP001299283"/>
    </source>
</evidence>